<feature type="compositionally biased region" description="Polar residues" evidence="1">
    <location>
        <begin position="22"/>
        <end position="35"/>
    </location>
</feature>
<dbReference type="EMBL" id="JAPZBU010000003">
    <property type="protein sequence ID" value="KAJ5414595.1"/>
    <property type="molecule type" value="Genomic_DNA"/>
</dbReference>
<dbReference type="Proteomes" id="UP001147747">
    <property type="component" value="Unassembled WGS sequence"/>
</dbReference>
<comment type="caution">
    <text evidence="2">The sequence shown here is derived from an EMBL/GenBank/DDBJ whole genome shotgun (WGS) entry which is preliminary data.</text>
</comment>
<dbReference type="RefSeq" id="XP_056494441.1">
    <property type="nucleotide sequence ID" value="XM_056625859.1"/>
</dbReference>
<evidence type="ECO:0000256" key="1">
    <source>
        <dbReference type="SAM" id="MobiDB-lite"/>
    </source>
</evidence>
<reference evidence="2" key="1">
    <citation type="submission" date="2022-12" db="EMBL/GenBank/DDBJ databases">
        <authorList>
            <person name="Petersen C."/>
        </authorList>
    </citation>
    <scope>NUCLEOTIDE SEQUENCE</scope>
    <source>
        <strain evidence="2">IBT 29677</strain>
    </source>
</reference>
<gene>
    <name evidence="2" type="ORF">N7509_001222</name>
</gene>
<accession>A0A9W9WBQ5</accession>
<organism evidence="2 3">
    <name type="scientific">Penicillium cosmopolitanum</name>
    <dbReference type="NCBI Taxonomy" id="1131564"/>
    <lineage>
        <taxon>Eukaryota</taxon>
        <taxon>Fungi</taxon>
        <taxon>Dikarya</taxon>
        <taxon>Ascomycota</taxon>
        <taxon>Pezizomycotina</taxon>
        <taxon>Eurotiomycetes</taxon>
        <taxon>Eurotiomycetidae</taxon>
        <taxon>Eurotiales</taxon>
        <taxon>Aspergillaceae</taxon>
        <taxon>Penicillium</taxon>
    </lineage>
</organism>
<dbReference type="GeneID" id="81364839"/>
<proteinExistence type="predicted"/>
<evidence type="ECO:0000313" key="2">
    <source>
        <dbReference type="EMBL" id="KAJ5414595.1"/>
    </source>
</evidence>
<evidence type="ECO:0000313" key="3">
    <source>
        <dbReference type="Proteomes" id="UP001147747"/>
    </source>
</evidence>
<keyword evidence="3" id="KW-1185">Reference proteome</keyword>
<feature type="region of interest" description="Disordered" evidence="1">
    <location>
        <begin position="1"/>
        <end position="95"/>
    </location>
</feature>
<feature type="compositionally biased region" description="Basic and acidic residues" evidence="1">
    <location>
        <begin position="62"/>
        <end position="81"/>
    </location>
</feature>
<name>A0A9W9WBQ5_9EURO</name>
<sequence length="110" mass="12640">MKQKNEALTETSEGSENDIKATATTITEPTRSQPTTRHKRTEPNRTDRTDRKTEPYRLQTMQKERPETSRAPNRAHDRDRINVPNRSEILPVSRNTKPSTLIENVTTING</sequence>
<protein>
    <submittedName>
        <fullName evidence="2">Uncharacterized protein</fullName>
    </submittedName>
</protein>
<reference evidence="2" key="2">
    <citation type="journal article" date="2023" name="IMA Fungus">
        <title>Comparative genomic study of the Penicillium genus elucidates a diverse pangenome and 15 lateral gene transfer events.</title>
        <authorList>
            <person name="Petersen C."/>
            <person name="Sorensen T."/>
            <person name="Nielsen M.R."/>
            <person name="Sondergaard T.E."/>
            <person name="Sorensen J.L."/>
            <person name="Fitzpatrick D.A."/>
            <person name="Frisvad J.C."/>
            <person name="Nielsen K.L."/>
        </authorList>
    </citation>
    <scope>NUCLEOTIDE SEQUENCE</scope>
    <source>
        <strain evidence="2">IBT 29677</strain>
    </source>
</reference>
<dbReference type="AlphaFoldDB" id="A0A9W9WBQ5"/>
<feature type="compositionally biased region" description="Basic and acidic residues" evidence="1">
    <location>
        <begin position="41"/>
        <end position="55"/>
    </location>
</feature>